<dbReference type="InterPro" id="IPR001254">
    <property type="entry name" value="Trypsin_dom"/>
</dbReference>
<evidence type="ECO:0000256" key="1">
    <source>
        <dbReference type="ARBA" id="ARBA00023157"/>
    </source>
</evidence>
<dbReference type="SUPFAM" id="SSF50494">
    <property type="entry name" value="Trypsin-like serine proteases"/>
    <property type="match status" value="1"/>
</dbReference>
<dbReference type="PRINTS" id="PR00722">
    <property type="entry name" value="CHYMOTRYPSIN"/>
</dbReference>
<dbReference type="InterPro" id="IPR033116">
    <property type="entry name" value="TRYPSIN_SER"/>
</dbReference>
<dbReference type="Pfam" id="PF00089">
    <property type="entry name" value="Trypsin"/>
    <property type="match status" value="1"/>
</dbReference>
<dbReference type="PANTHER" id="PTHR24252">
    <property type="entry name" value="ACROSIN-RELATED"/>
    <property type="match status" value="1"/>
</dbReference>
<dbReference type="SMART" id="SM00020">
    <property type="entry name" value="Tryp_SPc"/>
    <property type="match status" value="1"/>
</dbReference>
<dbReference type="Gene3D" id="2.40.10.10">
    <property type="entry name" value="Trypsin-like serine proteases"/>
    <property type="match status" value="1"/>
</dbReference>
<dbReference type="PANTHER" id="PTHR24252:SF7">
    <property type="entry name" value="HYALIN"/>
    <property type="match status" value="1"/>
</dbReference>
<comment type="similarity">
    <text evidence="2">Belongs to the peptidase S1 family. CLIP subfamily.</text>
</comment>
<proteinExistence type="inferred from homology"/>
<keyword evidence="7" id="KW-1185">Reference proteome</keyword>
<sequence length="301" mass="34188">MKYLVLICLILHFNSLGFCEILNNCVCGQINYDSLDRDINSRIINGTEPHPHKYPWMVSIQYRIDDLDKPLCGGTIISDRTILTAAHCTEKDDLRILTGIHVNTEPPEDLIYTPIDIIKHPSHVRGRYYITFDLAMIIVDRTIRFSPIIQPICLPNDNDDKLFLKQKAITAGWGYVTSWPVTQNLLLMETETRILPDEICKTKLMAMNVEFNEKAMMCAQKEFTSVCFGDSGGPLFVDSGRNHHIILGVTSFGDFGCSPRVAQAFAKVSSSQTLDWIHDVIEQTGGNVCRNRRSSILRRFY</sequence>
<protein>
    <recommendedName>
        <fullName evidence="5">Peptidase S1 domain-containing protein</fullName>
    </recommendedName>
</protein>
<keyword evidence="3" id="KW-0720">Serine protease</keyword>
<feature type="chain" id="PRO_5040349713" description="Peptidase S1 domain-containing protein" evidence="4">
    <location>
        <begin position="20"/>
        <end position="301"/>
    </location>
</feature>
<evidence type="ECO:0000256" key="3">
    <source>
        <dbReference type="RuleBase" id="RU363034"/>
    </source>
</evidence>
<name>A0A9P0J4H9_9DIPT</name>
<dbReference type="CDD" id="cd00190">
    <property type="entry name" value="Tryp_SPc"/>
    <property type="match status" value="1"/>
</dbReference>
<feature type="signal peptide" evidence="4">
    <location>
        <begin position="1"/>
        <end position="19"/>
    </location>
</feature>
<dbReference type="AlphaFoldDB" id="A0A9P0J4H9"/>
<reference evidence="6" key="2">
    <citation type="submission" date="2022-10" db="EMBL/GenBank/DDBJ databases">
        <authorList>
            <consortium name="ENA_rothamsted_submissions"/>
            <consortium name="culmorum"/>
            <person name="King R."/>
        </authorList>
    </citation>
    <scope>NUCLEOTIDE SEQUENCE</scope>
</reference>
<evidence type="ECO:0000313" key="6">
    <source>
        <dbReference type="EMBL" id="CAH1726989.1"/>
    </source>
</evidence>
<dbReference type="InterPro" id="IPR043504">
    <property type="entry name" value="Peptidase_S1_PA_chymotrypsin"/>
</dbReference>
<dbReference type="InterPro" id="IPR009003">
    <property type="entry name" value="Peptidase_S1_PA"/>
</dbReference>
<dbReference type="GO" id="GO:0004252">
    <property type="term" value="F:serine-type endopeptidase activity"/>
    <property type="evidence" value="ECO:0007669"/>
    <property type="project" value="InterPro"/>
</dbReference>
<dbReference type="InterPro" id="IPR018114">
    <property type="entry name" value="TRYPSIN_HIS"/>
</dbReference>
<keyword evidence="3" id="KW-0378">Hydrolase</keyword>
<evidence type="ECO:0000256" key="4">
    <source>
        <dbReference type="SAM" id="SignalP"/>
    </source>
</evidence>
<keyword evidence="1" id="KW-1015">Disulfide bond</keyword>
<dbReference type="InterPro" id="IPR001314">
    <property type="entry name" value="Peptidase_S1A"/>
</dbReference>
<evidence type="ECO:0000259" key="5">
    <source>
        <dbReference type="PROSITE" id="PS50240"/>
    </source>
</evidence>
<keyword evidence="3" id="KW-0645">Protease</keyword>
<dbReference type="PROSITE" id="PS50240">
    <property type="entry name" value="TRYPSIN_DOM"/>
    <property type="match status" value="1"/>
</dbReference>
<gene>
    <name evidence="6" type="ORF">CHIRRI_LOCUS9270</name>
</gene>
<dbReference type="GO" id="GO:0006508">
    <property type="term" value="P:proteolysis"/>
    <property type="evidence" value="ECO:0007669"/>
    <property type="project" value="UniProtKB-KW"/>
</dbReference>
<dbReference type="PROSITE" id="PS00134">
    <property type="entry name" value="TRYPSIN_HIS"/>
    <property type="match status" value="1"/>
</dbReference>
<evidence type="ECO:0000313" key="7">
    <source>
        <dbReference type="Proteomes" id="UP001153620"/>
    </source>
</evidence>
<dbReference type="OrthoDB" id="10624141at2759"/>
<dbReference type="Proteomes" id="UP001153620">
    <property type="component" value="Chromosome 3"/>
</dbReference>
<evidence type="ECO:0000256" key="2">
    <source>
        <dbReference type="ARBA" id="ARBA00024195"/>
    </source>
</evidence>
<feature type="domain" description="Peptidase S1" evidence="5">
    <location>
        <begin position="43"/>
        <end position="282"/>
    </location>
</feature>
<accession>A0A9P0J4H9</accession>
<dbReference type="PROSITE" id="PS00135">
    <property type="entry name" value="TRYPSIN_SER"/>
    <property type="match status" value="1"/>
</dbReference>
<organism evidence="6 7">
    <name type="scientific">Chironomus riparius</name>
    <dbReference type="NCBI Taxonomy" id="315576"/>
    <lineage>
        <taxon>Eukaryota</taxon>
        <taxon>Metazoa</taxon>
        <taxon>Ecdysozoa</taxon>
        <taxon>Arthropoda</taxon>
        <taxon>Hexapoda</taxon>
        <taxon>Insecta</taxon>
        <taxon>Pterygota</taxon>
        <taxon>Neoptera</taxon>
        <taxon>Endopterygota</taxon>
        <taxon>Diptera</taxon>
        <taxon>Nematocera</taxon>
        <taxon>Chironomoidea</taxon>
        <taxon>Chironomidae</taxon>
        <taxon>Chironominae</taxon>
        <taxon>Chironomus</taxon>
    </lineage>
</organism>
<keyword evidence="4" id="KW-0732">Signal</keyword>
<dbReference type="EMBL" id="OU895879">
    <property type="protein sequence ID" value="CAH1726989.1"/>
    <property type="molecule type" value="Genomic_DNA"/>
</dbReference>
<reference evidence="6" key="1">
    <citation type="submission" date="2022-01" db="EMBL/GenBank/DDBJ databases">
        <authorList>
            <person name="King R."/>
        </authorList>
    </citation>
    <scope>NUCLEOTIDE SEQUENCE</scope>
</reference>